<dbReference type="OrthoDB" id="344900at2"/>
<protein>
    <recommendedName>
        <fullName evidence="1">6-hydroxymethylpterin diphosphokinase MptE-like domain-containing protein</fullName>
    </recommendedName>
</protein>
<proteinExistence type="predicted"/>
<organism evidence="2 3">
    <name type="scientific">Calothrix parasitica NIES-267</name>
    <dbReference type="NCBI Taxonomy" id="1973488"/>
    <lineage>
        <taxon>Bacteria</taxon>
        <taxon>Bacillati</taxon>
        <taxon>Cyanobacteriota</taxon>
        <taxon>Cyanophyceae</taxon>
        <taxon>Nostocales</taxon>
        <taxon>Calotrichaceae</taxon>
        <taxon>Calothrix</taxon>
    </lineage>
</organism>
<dbReference type="Proteomes" id="UP000218418">
    <property type="component" value="Chromosome"/>
</dbReference>
<feature type="domain" description="6-hydroxymethylpterin diphosphokinase MptE-like" evidence="1">
    <location>
        <begin position="46"/>
        <end position="200"/>
    </location>
</feature>
<evidence type="ECO:0000313" key="2">
    <source>
        <dbReference type="EMBL" id="BAY87283.1"/>
    </source>
</evidence>
<sequence length="293" mass="33151">MTNNTSSGFDKLMWADDQLIGLYNLAQRTKFFLSGGSKKRGMGRNKELKNKHLGKRCFIVGNGPSIKQQDLTLLKDEYTFFVNHFYRHPQIAEINPKYYAIIDPKLITGEWPITMLDEILEKCPEAKLLMSAQYQGTPKITAYADKADITWVYPNQFLHQGFSCTSDISTCIGGSNVSTLCLFSAIHMGFTDIYLMGIDCDGIFRDLVEQSSHFYDAEVENIGDNDPELVVRHLRMSIQGLHGWRVIADKYKDSKHRIVNLTKGGLLNVFPREDYETVALNKSKSDSVAVASK</sequence>
<keyword evidence="3" id="KW-1185">Reference proteome</keyword>
<dbReference type="Pfam" id="PF01973">
    <property type="entry name" value="MptE-like"/>
    <property type="match status" value="1"/>
</dbReference>
<accession>A0A1Z4M1B3</accession>
<evidence type="ECO:0000313" key="3">
    <source>
        <dbReference type="Proteomes" id="UP000218418"/>
    </source>
</evidence>
<dbReference type="EMBL" id="AP018227">
    <property type="protein sequence ID" value="BAY87283.1"/>
    <property type="molecule type" value="Genomic_DNA"/>
</dbReference>
<gene>
    <name evidence="2" type="ORF">NIES267_68040</name>
</gene>
<dbReference type="AlphaFoldDB" id="A0A1Z4M1B3"/>
<evidence type="ECO:0000259" key="1">
    <source>
        <dbReference type="Pfam" id="PF01973"/>
    </source>
</evidence>
<reference evidence="2 3" key="1">
    <citation type="submission" date="2017-06" db="EMBL/GenBank/DDBJ databases">
        <title>Genome sequencing of cyanobaciteial culture collection at National Institute for Environmental Studies (NIES).</title>
        <authorList>
            <person name="Hirose Y."/>
            <person name="Shimura Y."/>
            <person name="Fujisawa T."/>
            <person name="Nakamura Y."/>
            <person name="Kawachi M."/>
        </authorList>
    </citation>
    <scope>NUCLEOTIDE SEQUENCE [LARGE SCALE GENOMIC DNA]</scope>
    <source>
        <strain evidence="2 3">NIES-267</strain>
    </source>
</reference>
<dbReference type="Gene3D" id="3.90.1480.10">
    <property type="entry name" value="Alpha-2,3-sialyltransferase"/>
    <property type="match status" value="1"/>
</dbReference>
<dbReference type="InterPro" id="IPR002826">
    <property type="entry name" value="MptE-like"/>
</dbReference>
<name>A0A1Z4M1B3_9CYAN</name>